<dbReference type="GO" id="GO:0016020">
    <property type="term" value="C:membrane"/>
    <property type="evidence" value="ECO:0007669"/>
    <property type="project" value="UniProtKB-SubCell"/>
</dbReference>
<keyword evidence="8" id="KW-1185">Reference proteome</keyword>
<dbReference type="Pfam" id="PF04117">
    <property type="entry name" value="Mpv17_PMP22"/>
    <property type="match status" value="1"/>
</dbReference>
<evidence type="ECO:0000256" key="4">
    <source>
        <dbReference type="ARBA" id="ARBA00022989"/>
    </source>
</evidence>
<comment type="caution">
    <text evidence="7">The sequence shown here is derived from an EMBL/GenBank/DDBJ whole genome shotgun (WGS) entry which is preliminary data.</text>
</comment>
<feature type="compositionally biased region" description="Low complexity" evidence="6">
    <location>
        <begin position="45"/>
        <end position="72"/>
    </location>
</feature>
<protein>
    <submittedName>
        <fullName evidence="7">Uncharacterized protein</fullName>
    </submittedName>
</protein>
<dbReference type="EMBL" id="JAWHQM010000008">
    <property type="protein sequence ID" value="KAK5628405.1"/>
    <property type="molecule type" value="Genomic_DNA"/>
</dbReference>
<dbReference type="Proteomes" id="UP001305414">
    <property type="component" value="Unassembled WGS sequence"/>
</dbReference>
<evidence type="ECO:0000256" key="6">
    <source>
        <dbReference type="SAM" id="MobiDB-lite"/>
    </source>
</evidence>
<reference evidence="7 8" key="1">
    <citation type="submission" date="2023-10" db="EMBL/GenBank/DDBJ databases">
        <title>Draft genome sequence of Xylaria bambusicola isolate GMP-LS, the root and basal stem rot pathogen of sugarcane in Indonesia.</title>
        <authorList>
            <person name="Selvaraj P."/>
            <person name="Muralishankar V."/>
            <person name="Muruganantham S."/>
            <person name="Sp S."/>
            <person name="Haryani S."/>
            <person name="Lau K.J.X."/>
            <person name="Naqvi N.I."/>
        </authorList>
    </citation>
    <scope>NUCLEOTIDE SEQUENCE [LARGE SCALE GENOMIC DNA]</scope>
    <source>
        <strain evidence="7">GMP-LS</strain>
    </source>
</reference>
<comment type="similarity">
    <text evidence="2">Belongs to the peroxisomal membrane protein PXMP2/4 family.</text>
</comment>
<dbReference type="GO" id="GO:0005739">
    <property type="term" value="C:mitochondrion"/>
    <property type="evidence" value="ECO:0007669"/>
    <property type="project" value="TreeGrafter"/>
</dbReference>
<evidence type="ECO:0000313" key="7">
    <source>
        <dbReference type="EMBL" id="KAK5628405.1"/>
    </source>
</evidence>
<sequence length="352" mass="38313">MVNPESSTERQRAGPVGVKGATGMPSLLLRSHLKVVRGIPRRPNPCRNPQRQQSSTATTPSSSSNPKPAAQSEPLGQTETHSGPHIGQQGPKPEIPIPVPSIVPPPPFWQRLGPLTRAVQAYGRAQRARPWVTQVASTLIVYLCADFGAQWISSGGIDEVDSKVKGQESGAEEVGGTKEAGRKHDWARTARSLAIGGTAAIPGYMWFTFLSRSFNYSSKVLSIGIKVTVNQLMFTPLFNVYFFGAQALLSGDTLAEAWRRVYNTVPVSFVNSCKLWPAVTAFNFAFVPFEYRSIFGGVIAVGWQTYLSFLNRRAERLEALRQAEHGKDGASPVVIARRKVQELPAGKQAVMG</sequence>
<keyword evidence="4" id="KW-1133">Transmembrane helix</keyword>
<evidence type="ECO:0000256" key="3">
    <source>
        <dbReference type="ARBA" id="ARBA00022692"/>
    </source>
</evidence>
<keyword evidence="3" id="KW-0812">Transmembrane</keyword>
<comment type="subcellular location">
    <subcellularLocation>
        <location evidence="1">Membrane</location>
        <topology evidence="1">Multi-pass membrane protein</topology>
    </subcellularLocation>
</comment>
<keyword evidence="5" id="KW-0472">Membrane</keyword>
<name>A0AAN7UA41_9PEZI</name>
<proteinExistence type="inferred from homology"/>
<feature type="compositionally biased region" description="Pro residues" evidence="6">
    <location>
        <begin position="93"/>
        <end position="102"/>
    </location>
</feature>
<evidence type="ECO:0000256" key="5">
    <source>
        <dbReference type="ARBA" id="ARBA00023136"/>
    </source>
</evidence>
<evidence type="ECO:0000256" key="2">
    <source>
        <dbReference type="ARBA" id="ARBA00006824"/>
    </source>
</evidence>
<gene>
    <name evidence="7" type="ORF">RRF57_004120</name>
</gene>
<evidence type="ECO:0000313" key="8">
    <source>
        <dbReference type="Proteomes" id="UP001305414"/>
    </source>
</evidence>
<feature type="region of interest" description="Disordered" evidence="6">
    <location>
        <begin position="1"/>
        <end position="102"/>
    </location>
</feature>
<dbReference type="PANTHER" id="PTHR11266:SF113">
    <property type="entry name" value="MEMBRANE PROTEIN, MPV17_PMP22 FAMILY, PUTATIVE (AFU_ORTHOLOGUE AFUA_1G13840)-RELATED"/>
    <property type="match status" value="1"/>
</dbReference>
<evidence type="ECO:0000256" key="1">
    <source>
        <dbReference type="ARBA" id="ARBA00004141"/>
    </source>
</evidence>
<dbReference type="AlphaFoldDB" id="A0AAN7UA41"/>
<organism evidence="7 8">
    <name type="scientific">Xylaria bambusicola</name>
    <dbReference type="NCBI Taxonomy" id="326684"/>
    <lineage>
        <taxon>Eukaryota</taxon>
        <taxon>Fungi</taxon>
        <taxon>Dikarya</taxon>
        <taxon>Ascomycota</taxon>
        <taxon>Pezizomycotina</taxon>
        <taxon>Sordariomycetes</taxon>
        <taxon>Xylariomycetidae</taxon>
        <taxon>Xylariales</taxon>
        <taxon>Xylariaceae</taxon>
        <taxon>Xylaria</taxon>
    </lineage>
</organism>
<accession>A0AAN7UA41</accession>
<dbReference type="InterPro" id="IPR007248">
    <property type="entry name" value="Mpv17_PMP22"/>
</dbReference>
<dbReference type="PANTHER" id="PTHR11266">
    <property type="entry name" value="PEROXISOMAL MEMBRANE PROTEIN 2, PXMP2 MPV17"/>
    <property type="match status" value="1"/>
</dbReference>